<keyword evidence="1" id="KW-0472">Membrane</keyword>
<dbReference type="AlphaFoldDB" id="A0A2P5E0J1"/>
<accession>A0A2P5E0J1</accession>
<keyword evidence="1" id="KW-1133">Transmembrane helix</keyword>
<keyword evidence="3" id="KW-1185">Reference proteome</keyword>
<evidence type="ECO:0000256" key="1">
    <source>
        <dbReference type="SAM" id="Phobius"/>
    </source>
</evidence>
<dbReference type="EMBL" id="JXTB01000006">
    <property type="protein sequence ID" value="PON79053.1"/>
    <property type="molecule type" value="Genomic_DNA"/>
</dbReference>
<name>A0A2P5E0J1_PARAD</name>
<dbReference type="Proteomes" id="UP000237105">
    <property type="component" value="Unassembled WGS sequence"/>
</dbReference>
<feature type="transmembrane region" description="Helical" evidence="1">
    <location>
        <begin position="15"/>
        <end position="34"/>
    </location>
</feature>
<dbReference type="OrthoDB" id="10311402at2759"/>
<evidence type="ECO:0000313" key="3">
    <source>
        <dbReference type="Proteomes" id="UP000237105"/>
    </source>
</evidence>
<sequence length="67" mass="7843">MAWLLNHQGLKNKTASNSSLSLTFLPLFLGVWHLRKARKIDTDGLLYMYFDSVYVKASEEYNMRDML</sequence>
<evidence type="ECO:0000313" key="2">
    <source>
        <dbReference type="EMBL" id="PON79053.1"/>
    </source>
</evidence>
<protein>
    <submittedName>
        <fullName evidence="2">Uncharacterized protein</fullName>
    </submittedName>
</protein>
<comment type="caution">
    <text evidence="2">The sequence shown here is derived from an EMBL/GenBank/DDBJ whole genome shotgun (WGS) entry which is preliminary data.</text>
</comment>
<keyword evidence="1" id="KW-0812">Transmembrane</keyword>
<gene>
    <name evidence="2" type="ORF">PanWU01x14_015540</name>
</gene>
<proteinExistence type="predicted"/>
<organism evidence="2 3">
    <name type="scientific">Parasponia andersonii</name>
    <name type="common">Sponia andersonii</name>
    <dbReference type="NCBI Taxonomy" id="3476"/>
    <lineage>
        <taxon>Eukaryota</taxon>
        <taxon>Viridiplantae</taxon>
        <taxon>Streptophyta</taxon>
        <taxon>Embryophyta</taxon>
        <taxon>Tracheophyta</taxon>
        <taxon>Spermatophyta</taxon>
        <taxon>Magnoliopsida</taxon>
        <taxon>eudicotyledons</taxon>
        <taxon>Gunneridae</taxon>
        <taxon>Pentapetalae</taxon>
        <taxon>rosids</taxon>
        <taxon>fabids</taxon>
        <taxon>Rosales</taxon>
        <taxon>Cannabaceae</taxon>
        <taxon>Parasponia</taxon>
    </lineage>
</organism>
<reference evidence="3" key="1">
    <citation type="submission" date="2016-06" db="EMBL/GenBank/DDBJ databases">
        <title>Parallel loss of symbiosis genes in relatives of nitrogen-fixing non-legume Parasponia.</title>
        <authorList>
            <person name="Van Velzen R."/>
            <person name="Holmer R."/>
            <person name="Bu F."/>
            <person name="Rutten L."/>
            <person name="Van Zeijl A."/>
            <person name="Liu W."/>
            <person name="Santuari L."/>
            <person name="Cao Q."/>
            <person name="Sharma T."/>
            <person name="Shen D."/>
            <person name="Roswanjaya Y."/>
            <person name="Wardhani T."/>
            <person name="Kalhor M.S."/>
            <person name="Jansen J."/>
            <person name="Van den Hoogen J."/>
            <person name="Gungor B."/>
            <person name="Hartog M."/>
            <person name="Hontelez J."/>
            <person name="Verver J."/>
            <person name="Yang W.-C."/>
            <person name="Schijlen E."/>
            <person name="Repin R."/>
            <person name="Schilthuizen M."/>
            <person name="Schranz E."/>
            <person name="Heidstra R."/>
            <person name="Miyata K."/>
            <person name="Fedorova E."/>
            <person name="Kohlen W."/>
            <person name="Bisseling T."/>
            <person name="Smit S."/>
            <person name="Geurts R."/>
        </authorList>
    </citation>
    <scope>NUCLEOTIDE SEQUENCE [LARGE SCALE GENOMIC DNA]</scope>
    <source>
        <strain evidence="3">cv. WU1-14</strain>
    </source>
</reference>